<evidence type="ECO:0000313" key="2">
    <source>
        <dbReference type="EMBL" id="GMN67235.1"/>
    </source>
</evidence>
<reference evidence="2" key="1">
    <citation type="submission" date="2023-07" db="EMBL/GenBank/DDBJ databases">
        <title>draft genome sequence of fig (Ficus carica).</title>
        <authorList>
            <person name="Takahashi T."/>
            <person name="Nishimura K."/>
        </authorList>
    </citation>
    <scope>NUCLEOTIDE SEQUENCE</scope>
</reference>
<comment type="caution">
    <text evidence="2">The sequence shown here is derived from an EMBL/GenBank/DDBJ whole genome shotgun (WGS) entry which is preliminary data.</text>
</comment>
<keyword evidence="3" id="KW-1185">Reference proteome</keyword>
<feature type="region of interest" description="Disordered" evidence="1">
    <location>
        <begin position="29"/>
        <end position="69"/>
    </location>
</feature>
<dbReference type="EMBL" id="BTGU01000421">
    <property type="protein sequence ID" value="GMN67235.1"/>
    <property type="molecule type" value="Genomic_DNA"/>
</dbReference>
<dbReference type="AlphaFoldDB" id="A0AA88JAY9"/>
<evidence type="ECO:0000256" key="1">
    <source>
        <dbReference type="SAM" id="MobiDB-lite"/>
    </source>
</evidence>
<accession>A0AA88JAY9</accession>
<protein>
    <submittedName>
        <fullName evidence="2">Uncharacterized protein</fullName>
    </submittedName>
</protein>
<organism evidence="2 3">
    <name type="scientific">Ficus carica</name>
    <name type="common">Common fig</name>
    <dbReference type="NCBI Taxonomy" id="3494"/>
    <lineage>
        <taxon>Eukaryota</taxon>
        <taxon>Viridiplantae</taxon>
        <taxon>Streptophyta</taxon>
        <taxon>Embryophyta</taxon>
        <taxon>Tracheophyta</taxon>
        <taxon>Spermatophyta</taxon>
        <taxon>Magnoliopsida</taxon>
        <taxon>eudicotyledons</taxon>
        <taxon>Gunneridae</taxon>
        <taxon>Pentapetalae</taxon>
        <taxon>rosids</taxon>
        <taxon>fabids</taxon>
        <taxon>Rosales</taxon>
        <taxon>Moraceae</taxon>
        <taxon>Ficeae</taxon>
        <taxon>Ficus</taxon>
    </lineage>
</organism>
<gene>
    <name evidence="2" type="ORF">TIFTF001_036295</name>
</gene>
<evidence type="ECO:0000313" key="3">
    <source>
        <dbReference type="Proteomes" id="UP001187192"/>
    </source>
</evidence>
<name>A0AA88JAY9_FICCA</name>
<proteinExistence type="predicted"/>
<dbReference type="Proteomes" id="UP001187192">
    <property type="component" value="Unassembled WGS sequence"/>
</dbReference>
<sequence length="98" mass="10262">MFPRSLLPSLSSLPCSSLCNLSSFSLSTRARPDATNEDAALPIPTPPKGRSAIVTTSLSPTVTESPPWSPDLVASRLLRSRAVTKENVGDNATTAPAL</sequence>
<feature type="compositionally biased region" description="Polar residues" evidence="1">
    <location>
        <begin position="53"/>
        <end position="66"/>
    </location>
</feature>